<dbReference type="RefSeq" id="WP_099987106.1">
    <property type="nucleotide sequence ID" value="NZ_CP024700.1"/>
</dbReference>
<evidence type="ECO:0000313" key="1">
    <source>
        <dbReference type="EMBL" id="ATV61191.1"/>
    </source>
</evidence>
<organism evidence="1 2">
    <name type="scientific">Fusobacterium pseudoperiodonticum</name>
    <dbReference type="NCBI Taxonomy" id="2663009"/>
    <lineage>
        <taxon>Bacteria</taxon>
        <taxon>Fusobacteriati</taxon>
        <taxon>Fusobacteriota</taxon>
        <taxon>Fusobacteriia</taxon>
        <taxon>Fusobacteriales</taxon>
        <taxon>Fusobacteriaceae</taxon>
        <taxon>Fusobacterium</taxon>
    </lineage>
</organism>
<dbReference type="AlphaFoldDB" id="A0AAD0F116"/>
<reference evidence="1 2" key="1">
    <citation type="submission" date="2017-11" db="EMBL/GenBank/DDBJ databases">
        <title>Genome sequencing of Fusobacterium periodonticum KCOM 1263.</title>
        <authorList>
            <person name="Kook J.-K."/>
            <person name="Park S.-N."/>
            <person name="Lim Y.K."/>
        </authorList>
    </citation>
    <scope>NUCLEOTIDE SEQUENCE [LARGE SCALE GENOMIC DNA]</scope>
    <source>
        <strain evidence="1 2">KCOM 1263</strain>
    </source>
</reference>
<evidence type="ECO:0000313" key="2">
    <source>
        <dbReference type="Proteomes" id="UP000228552"/>
    </source>
</evidence>
<accession>A0AAD0F116</accession>
<gene>
    <name evidence="1" type="ORF">CTM74_04715</name>
</gene>
<name>A0AAD0F116_9FUSO</name>
<keyword evidence="2" id="KW-1185">Reference proteome</keyword>
<dbReference type="EMBL" id="CP024700">
    <property type="protein sequence ID" value="ATV61191.1"/>
    <property type="molecule type" value="Genomic_DNA"/>
</dbReference>
<dbReference type="Proteomes" id="UP000228552">
    <property type="component" value="Chromosome"/>
</dbReference>
<sequence length="76" mass="9246">MGETVKINMPFDKWCKLQKDFERVNSKLPENEKLDFEKYKYCVDWGRLSFDLHGIEMGAFKRLKEPEFYNKKGEKY</sequence>
<proteinExistence type="predicted"/>
<protein>
    <submittedName>
        <fullName evidence="1">Uncharacterized protein</fullName>
    </submittedName>
</protein>